<proteinExistence type="predicted"/>
<evidence type="ECO:0000313" key="3">
    <source>
        <dbReference type="Proteomes" id="UP000030755"/>
    </source>
</evidence>
<keyword evidence="3" id="KW-1185">Reference proteome</keyword>
<name>A0A075AMF3_ROZAC</name>
<feature type="non-terminal residue" evidence="2">
    <location>
        <position position="268"/>
    </location>
</feature>
<organism evidence="2 3">
    <name type="scientific">Rozella allomycis (strain CSF55)</name>
    <dbReference type="NCBI Taxonomy" id="988480"/>
    <lineage>
        <taxon>Eukaryota</taxon>
        <taxon>Fungi</taxon>
        <taxon>Fungi incertae sedis</taxon>
        <taxon>Cryptomycota</taxon>
        <taxon>Cryptomycota incertae sedis</taxon>
        <taxon>Rozella</taxon>
    </lineage>
</organism>
<dbReference type="Proteomes" id="UP000030755">
    <property type="component" value="Unassembled WGS sequence"/>
</dbReference>
<feature type="compositionally biased region" description="Basic and acidic residues" evidence="1">
    <location>
        <begin position="60"/>
        <end position="76"/>
    </location>
</feature>
<gene>
    <name evidence="2" type="ORF">O9G_006280</name>
</gene>
<reference evidence="2 3" key="1">
    <citation type="journal article" date="2013" name="Curr. Biol.">
        <title>Shared signatures of parasitism and phylogenomics unite Cryptomycota and microsporidia.</title>
        <authorList>
            <person name="James T.Y."/>
            <person name="Pelin A."/>
            <person name="Bonen L."/>
            <person name="Ahrendt S."/>
            <person name="Sain D."/>
            <person name="Corradi N."/>
            <person name="Stajich J.E."/>
        </authorList>
    </citation>
    <scope>NUCLEOTIDE SEQUENCE [LARGE SCALE GENOMIC DNA]</scope>
    <source>
        <strain evidence="2 3">CSF55</strain>
    </source>
</reference>
<protein>
    <submittedName>
        <fullName evidence="2">Uncharacterized protein</fullName>
    </submittedName>
</protein>
<feature type="region of interest" description="Disordered" evidence="1">
    <location>
        <begin position="60"/>
        <end position="80"/>
    </location>
</feature>
<feature type="non-terminal residue" evidence="2">
    <location>
        <position position="1"/>
    </location>
</feature>
<accession>A0A075AMF3</accession>
<dbReference type="HOGENOM" id="CLU_1040373_0_0_1"/>
<dbReference type="EMBL" id="KE561390">
    <property type="protein sequence ID" value="EPZ30776.1"/>
    <property type="molecule type" value="Genomic_DNA"/>
</dbReference>
<evidence type="ECO:0000313" key="2">
    <source>
        <dbReference type="EMBL" id="EPZ30776.1"/>
    </source>
</evidence>
<evidence type="ECO:0000256" key="1">
    <source>
        <dbReference type="SAM" id="MobiDB-lite"/>
    </source>
</evidence>
<dbReference type="AlphaFoldDB" id="A0A075AMF3"/>
<sequence length="268" mass="30075">ELEMRSGESGEPIIYNKNRVDIDIDIDVQSHKEEKLRRDDGKIDVNGEKEGKVMLRFHELNQDDAEGVSKEKDARKGGYIKSGEDQEGVAVLIGLQPFHVGKEVEEGGVKEKEDRIISEDDEGGVELFMGLEFDQVEMEEDEGGVKEQGGVVTRAKFDMNNLKKELLEDDEGGVKEKGVVVERQFNWDKVILKDDEGGVVVMGPEFETNDIEIEEGGVMIKDNKEGDVEEKNSLQSHRIGDDIEIEEVEVMRNYDQGGVDVVMGPEFD</sequence>